<feature type="non-terminal residue" evidence="2">
    <location>
        <position position="1"/>
    </location>
</feature>
<reference evidence="2 3" key="1">
    <citation type="submission" date="2022-03" db="EMBL/GenBank/DDBJ databases">
        <authorList>
            <person name="Nunn A."/>
            <person name="Chopra R."/>
            <person name="Nunn A."/>
            <person name="Contreras Garrido A."/>
        </authorList>
    </citation>
    <scope>NUCLEOTIDE SEQUENCE [LARGE SCALE GENOMIC DNA]</scope>
</reference>
<accession>A0AAU9T9F9</accession>
<dbReference type="EMBL" id="OU466863">
    <property type="protein sequence ID" value="CAH2079309.1"/>
    <property type="molecule type" value="Genomic_DNA"/>
</dbReference>
<evidence type="ECO:0000256" key="1">
    <source>
        <dbReference type="SAM" id="MobiDB-lite"/>
    </source>
</evidence>
<dbReference type="AlphaFoldDB" id="A0AAU9T9F9"/>
<feature type="compositionally biased region" description="Polar residues" evidence="1">
    <location>
        <begin position="72"/>
        <end position="83"/>
    </location>
</feature>
<proteinExistence type="predicted"/>
<gene>
    <name evidence="2" type="ORF">TAV2_LOCUS25939</name>
</gene>
<name>A0AAU9T9F9_THLAR</name>
<feature type="region of interest" description="Disordered" evidence="1">
    <location>
        <begin position="59"/>
        <end position="83"/>
    </location>
</feature>
<protein>
    <submittedName>
        <fullName evidence="2">Uncharacterized protein</fullName>
    </submittedName>
</protein>
<dbReference type="Proteomes" id="UP000836841">
    <property type="component" value="Chromosome 7"/>
</dbReference>
<sequence length="83" mass="9514">DTYFGVIYPVENAADEEIPPKISKVVLFPPRSRRASGRRKEIRYPSTGEIPSFELLSGLQSEETDPQPMNKVFTTRKQPQYMP</sequence>
<organism evidence="2 3">
    <name type="scientific">Thlaspi arvense</name>
    <name type="common">Field penny-cress</name>
    <dbReference type="NCBI Taxonomy" id="13288"/>
    <lineage>
        <taxon>Eukaryota</taxon>
        <taxon>Viridiplantae</taxon>
        <taxon>Streptophyta</taxon>
        <taxon>Embryophyta</taxon>
        <taxon>Tracheophyta</taxon>
        <taxon>Spermatophyta</taxon>
        <taxon>Magnoliopsida</taxon>
        <taxon>eudicotyledons</taxon>
        <taxon>Gunneridae</taxon>
        <taxon>Pentapetalae</taxon>
        <taxon>rosids</taxon>
        <taxon>malvids</taxon>
        <taxon>Brassicales</taxon>
        <taxon>Brassicaceae</taxon>
        <taxon>Thlaspideae</taxon>
        <taxon>Thlaspi</taxon>
    </lineage>
</organism>
<evidence type="ECO:0000313" key="2">
    <source>
        <dbReference type="EMBL" id="CAH2079309.1"/>
    </source>
</evidence>
<evidence type="ECO:0000313" key="3">
    <source>
        <dbReference type="Proteomes" id="UP000836841"/>
    </source>
</evidence>
<keyword evidence="3" id="KW-1185">Reference proteome</keyword>